<reference evidence="2" key="1">
    <citation type="submission" date="2017-01" db="EMBL/GenBank/DDBJ databases">
        <title>Genome Analysis of Deinococcus marmoris KOPRI26562.</title>
        <authorList>
            <person name="Kim J.H."/>
            <person name="Oh H.-M."/>
        </authorList>
    </citation>
    <scope>NUCLEOTIDE SEQUENCE [LARGE SCALE GENOMIC DNA]</scope>
    <source>
        <strain evidence="2">PAMC 26633</strain>
    </source>
</reference>
<protein>
    <submittedName>
        <fullName evidence="1">Uncharacterized protein</fullName>
    </submittedName>
</protein>
<sequence>MRRWARTVMQRFGFRVWHRAGGSIGRLAILGWPHCIGLNFRDGFVDRQDYLGSSFLWTGVDP</sequence>
<dbReference type="AlphaFoldDB" id="A0A226WXB2"/>
<dbReference type="Proteomes" id="UP000214720">
    <property type="component" value="Unassembled WGS sequence"/>
</dbReference>
<proteinExistence type="predicted"/>
<dbReference type="EMBL" id="MTHB01000159">
    <property type="protein sequence ID" value="OXC75856.1"/>
    <property type="molecule type" value="Genomic_DNA"/>
</dbReference>
<evidence type="ECO:0000313" key="2">
    <source>
        <dbReference type="Proteomes" id="UP000214720"/>
    </source>
</evidence>
<organism evidence="1 2">
    <name type="scientific">Caballeronia sordidicola</name>
    <name type="common">Burkholderia sordidicola</name>
    <dbReference type="NCBI Taxonomy" id="196367"/>
    <lineage>
        <taxon>Bacteria</taxon>
        <taxon>Pseudomonadati</taxon>
        <taxon>Pseudomonadota</taxon>
        <taxon>Betaproteobacteria</taxon>
        <taxon>Burkholderiales</taxon>
        <taxon>Burkholderiaceae</taxon>
        <taxon>Caballeronia</taxon>
    </lineage>
</organism>
<gene>
    <name evidence="1" type="ORF">BSU04_24380</name>
</gene>
<accession>A0A226WXB2</accession>
<evidence type="ECO:0000313" key="1">
    <source>
        <dbReference type="EMBL" id="OXC75856.1"/>
    </source>
</evidence>
<name>A0A226WXB2_CABSO</name>
<comment type="caution">
    <text evidence="1">The sequence shown here is derived from an EMBL/GenBank/DDBJ whole genome shotgun (WGS) entry which is preliminary data.</text>
</comment>